<dbReference type="RefSeq" id="WP_152574492.1">
    <property type="nucleotide sequence ID" value="NZ_VIKU02000003.1"/>
</dbReference>
<dbReference type="Proteomes" id="UP000707206">
    <property type="component" value="Unassembled WGS sequence"/>
</dbReference>
<dbReference type="AlphaFoldDB" id="A0A967E603"/>
<dbReference type="SUPFAM" id="SSF52206">
    <property type="entry name" value="Hypothetical protein MTH538"/>
    <property type="match status" value="1"/>
</dbReference>
<dbReference type="EMBL" id="VIKU02000003">
    <property type="protein sequence ID" value="NHF59987.1"/>
    <property type="molecule type" value="Genomic_DNA"/>
</dbReference>
<feature type="domain" description="Thoeris protein ThsB TIR-like" evidence="1">
    <location>
        <begin position="32"/>
        <end position="127"/>
    </location>
</feature>
<evidence type="ECO:0000313" key="2">
    <source>
        <dbReference type="EMBL" id="NHF59987.1"/>
    </source>
</evidence>
<reference evidence="2" key="2">
    <citation type="submission" date="2020-03" db="EMBL/GenBank/DDBJ databases">
        <title>Flavobacteriaceae bacterium strain TP-CH-4, a member of the family Flavobacteriaceae isolated from a deep-sea seamount.</title>
        <authorList>
            <person name="Zhang D.-C."/>
        </authorList>
    </citation>
    <scope>NUCLEOTIDE SEQUENCE</scope>
    <source>
        <strain evidence="2">TP-CH-4</strain>
    </source>
</reference>
<proteinExistence type="predicted"/>
<dbReference type="InterPro" id="IPR015032">
    <property type="entry name" value="ThsB__TIR-like_domain"/>
</dbReference>
<accession>A0A967E603</accession>
<organism evidence="2 3">
    <name type="scientific">Pelagihabitans pacificus</name>
    <dbReference type="NCBI Taxonomy" id="2696054"/>
    <lineage>
        <taxon>Bacteria</taxon>
        <taxon>Pseudomonadati</taxon>
        <taxon>Bacteroidota</taxon>
        <taxon>Flavobacteriia</taxon>
        <taxon>Flavobacteriales</taxon>
        <taxon>Flavobacteriaceae</taxon>
        <taxon>Pelagihabitans</taxon>
    </lineage>
</organism>
<dbReference type="InterPro" id="IPR036490">
    <property type="entry name" value="ThsB_TIR-like_sf"/>
</dbReference>
<keyword evidence="3" id="KW-1185">Reference proteome</keyword>
<name>A0A967E603_9FLAO</name>
<evidence type="ECO:0000259" key="1">
    <source>
        <dbReference type="Pfam" id="PF08937"/>
    </source>
</evidence>
<dbReference type="Gene3D" id="3.40.50.9200">
    <property type="entry name" value="Hypothetical protein MTH538"/>
    <property type="match status" value="1"/>
</dbReference>
<sequence length="154" mass="17957">MQILLKWIIGGLIAKSAYNQLVKEKVPQRRVFISHSWKKGSLDYEKLIKKIKKEKILIYNHSIPTDKAFDERKKKELEKIFRKQMIYCSKVFVLANKGLRSDSYVQTEIRIAKELGKEIIAVKPVGQKGIPYFIRNKADKIIANKINSIKKVLK</sequence>
<dbReference type="Pfam" id="PF08937">
    <property type="entry name" value="ThsB_TIR"/>
    <property type="match status" value="1"/>
</dbReference>
<gene>
    <name evidence="2" type="ORF">FK220_011585</name>
</gene>
<comment type="caution">
    <text evidence="2">The sequence shown here is derived from an EMBL/GenBank/DDBJ whole genome shotgun (WGS) entry which is preliminary data.</text>
</comment>
<reference evidence="2" key="1">
    <citation type="submission" date="2019-07" db="EMBL/GenBank/DDBJ databases">
        <authorList>
            <person name="De-Chao Zhang Q."/>
        </authorList>
    </citation>
    <scope>NUCLEOTIDE SEQUENCE</scope>
    <source>
        <strain evidence="2">TP-CH-4</strain>
    </source>
</reference>
<evidence type="ECO:0000313" key="3">
    <source>
        <dbReference type="Proteomes" id="UP000707206"/>
    </source>
</evidence>
<protein>
    <recommendedName>
        <fullName evidence="1">Thoeris protein ThsB TIR-like domain-containing protein</fullName>
    </recommendedName>
</protein>